<dbReference type="InterPro" id="IPR003115">
    <property type="entry name" value="ParB_N"/>
</dbReference>
<dbReference type="GO" id="GO:0005694">
    <property type="term" value="C:chromosome"/>
    <property type="evidence" value="ECO:0007669"/>
    <property type="project" value="TreeGrafter"/>
</dbReference>
<evidence type="ECO:0000313" key="6">
    <source>
        <dbReference type="Proteomes" id="UP000077829"/>
    </source>
</evidence>
<dbReference type="SUPFAM" id="SSF110849">
    <property type="entry name" value="ParB/Sulfiredoxin"/>
    <property type="match status" value="1"/>
</dbReference>
<dbReference type="EMBL" id="CP015601">
    <property type="protein sequence ID" value="ANF89240.1"/>
    <property type="molecule type" value="Genomic_DNA"/>
</dbReference>
<feature type="compositionally biased region" description="Polar residues" evidence="3">
    <location>
        <begin position="58"/>
        <end position="77"/>
    </location>
</feature>
<dbReference type="Gene3D" id="1.10.10.2830">
    <property type="match status" value="1"/>
</dbReference>
<proteinExistence type="inferred from homology"/>
<dbReference type="FunFam" id="3.90.1530.30:FF:000001">
    <property type="entry name" value="Chromosome partitioning protein ParB"/>
    <property type="match status" value="1"/>
</dbReference>
<dbReference type="GO" id="GO:0007059">
    <property type="term" value="P:chromosome segregation"/>
    <property type="evidence" value="ECO:0007669"/>
    <property type="project" value="TreeGrafter"/>
</dbReference>
<geneLocation type="plasmid" evidence="6">
    <name>pp27494_1</name>
</geneLocation>
<sequence>MAKSEDFPGNPKKAPTWMSGVKRAPAELPEPNLRISVKEMLAQKQSEAAEVGQLAKPSESTGTRKGLASDSSNQVTESGVIAEIPTEKIRVSPFQPRLTFSESAIEELSESIASVGLVKPITVRPLGDGSFELVGGERRWRAHKLLGRETITSHVREMDDAMAQILALTDNEGQETLTEYERGKSYSSILASKGERSIRGLARRVGVNHSVISRCLLLMDLPKEVRQMLDEIPSLIGGKWAKDFVQFSSTAPALLLKAVTSMREHKWTQEHALRWVAKEIASQNQKGPTDKFTDVEISGIGRVRVDGKKVELRCEKSVDAKRLAEQFEAFLKGIDRSLISGE</sequence>
<evidence type="ECO:0000256" key="3">
    <source>
        <dbReference type="SAM" id="MobiDB-lite"/>
    </source>
</evidence>
<dbReference type="GO" id="GO:0003677">
    <property type="term" value="F:DNA binding"/>
    <property type="evidence" value="ECO:0007669"/>
    <property type="project" value="UniProtKB-KW"/>
</dbReference>
<dbReference type="InterPro" id="IPR050336">
    <property type="entry name" value="Chromosome_partition/occlusion"/>
</dbReference>
<protein>
    <submittedName>
        <fullName evidence="5">Partitioning protein</fullName>
    </submittedName>
</protein>
<dbReference type="InterPro" id="IPR036086">
    <property type="entry name" value="ParB/Sulfiredoxin_sf"/>
</dbReference>
<dbReference type="KEGG" id="panr:A7J50_5921"/>
<comment type="similarity">
    <text evidence="1">Belongs to the ParB family.</text>
</comment>
<dbReference type="Pfam" id="PF02195">
    <property type="entry name" value="ParB_N"/>
    <property type="match status" value="1"/>
</dbReference>
<dbReference type="PATRIC" id="fig|219572.3.peg.6073"/>
<evidence type="ECO:0000256" key="1">
    <source>
        <dbReference type="ARBA" id="ARBA00006295"/>
    </source>
</evidence>
<name>A0A172Z9Q2_9PSED</name>
<keyword evidence="2" id="KW-0238">DNA-binding</keyword>
<dbReference type="SMART" id="SM00470">
    <property type="entry name" value="ParB"/>
    <property type="match status" value="1"/>
</dbReference>
<dbReference type="InterPro" id="IPR004437">
    <property type="entry name" value="ParB/RepB/Spo0J"/>
</dbReference>
<dbReference type="RefSeq" id="WP_064455067.1">
    <property type="nucleotide sequence ID" value="NZ_CP015601.1"/>
</dbReference>
<feature type="domain" description="ParB-like N-terminal" evidence="4">
    <location>
        <begin position="82"/>
        <end position="172"/>
    </location>
</feature>
<dbReference type="Gene3D" id="3.90.1530.10">
    <property type="entry name" value="Conserved hypothetical protein from pyrococcus furiosus pfu- 392566-001, ParB domain"/>
    <property type="match status" value="1"/>
</dbReference>
<dbReference type="SUPFAM" id="SSF109709">
    <property type="entry name" value="KorB DNA-binding domain-like"/>
    <property type="match status" value="1"/>
</dbReference>
<reference evidence="5 6" key="1">
    <citation type="submission" date="2016-05" db="EMBL/GenBank/DDBJ databases">
        <title>Complete genome sequence of Pseudomonas antarctica PAMC 27494.</title>
        <authorList>
            <person name="Lee J."/>
        </authorList>
    </citation>
    <scope>NUCLEOTIDE SEQUENCE [LARGE SCALE GENOMIC DNA]</scope>
    <source>
        <strain evidence="5 6">PAMC 27494</strain>
        <plasmid evidence="6">Plasmid pp27494_1</plasmid>
    </source>
</reference>
<dbReference type="AlphaFoldDB" id="A0A172Z9Q2"/>
<accession>A0A172Z9Q2</accession>
<keyword evidence="5" id="KW-0614">Plasmid</keyword>
<dbReference type="Proteomes" id="UP000077829">
    <property type="component" value="Plasmid pP27494_1"/>
</dbReference>
<evidence type="ECO:0000313" key="5">
    <source>
        <dbReference type="EMBL" id="ANF89240.1"/>
    </source>
</evidence>
<feature type="region of interest" description="Disordered" evidence="3">
    <location>
        <begin position="44"/>
        <end position="77"/>
    </location>
</feature>
<gene>
    <name evidence="5" type="ORF">A7J50_5921</name>
</gene>
<organism evidence="5 6">
    <name type="scientific">Pseudomonas antarctica</name>
    <dbReference type="NCBI Taxonomy" id="219572"/>
    <lineage>
        <taxon>Bacteria</taxon>
        <taxon>Pseudomonadati</taxon>
        <taxon>Pseudomonadota</taxon>
        <taxon>Gammaproteobacteria</taxon>
        <taxon>Pseudomonadales</taxon>
        <taxon>Pseudomonadaceae</taxon>
        <taxon>Pseudomonas</taxon>
    </lineage>
</organism>
<evidence type="ECO:0000259" key="4">
    <source>
        <dbReference type="SMART" id="SM00470"/>
    </source>
</evidence>
<dbReference type="PANTHER" id="PTHR33375">
    <property type="entry name" value="CHROMOSOME-PARTITIONING PROTEIN PARB-RELATED"/>
    <property type="match status" value="1"/>
</dbReference>
<dbReference type="NCBIfam" id="TIGR00180">
    <property type="entry name" value="parB_part"/>
    <property type="match status" value="1"/>
</dbReference>
<feature type="region of interest" description="Disordered" evidence="3">
    <location>
        <begin position="1"/>
        <end position="25"/>
    </location>
</feature>
<evidence type="ECO:0000256" key="2">
    <source>
        <dbReference type="ARBA" id="ARBA00023125"/>
    </source>
</evidence>
<dbReference type="PANTHER" id="PTHR33375:SF1">
    <property type="entry name" value="CHROMOSOME-PARTITIONING PROTEIN PARB-RELATED"/>
    <property type="match status" value="1"/>
</dbReference>